<keyword evidence="2" id="KW-1185">Reference proteome</keyword>
<reference evidence="1" key="1">
    <citation type="submission" date="2023-07" db="EMBL/GenBank/DDBJ databases">
        <title>Black Yeasts Isolated from many extreme environments.</title>
        <authorList>
            <person name="Coleine C."/>
            <person name="Stajich J.E."/>
            <person name="Selbmann L."/>
        </authorList>
    </citation>
    <scope>NUCLEOTIDE SEQUENCE</scope>
    <source>
        <strain evidence="1">CCFEE 5714</strain>
    </source>
</reference>
<accession>A0ACC3NAH7</accession>
<name>A0ACC3NAH7_9PEZI</name>
<evidence type="ECO:0000313" key="2">
    <source>
        <dbReference type="Proteomes" id="UP001281147"/>
    </source>
</evidence>
<dbReference type="Proteomes" id="UP001281147">
    <property type="component" value="Unassembled WGS sequence"/>
</dbReference>
<evidence type="ECO:0000313" key="1">
    <source>
        <dbReference type="EMBL" id="KAK3713377.1"/>
    </source>
</evidence>
<proteinExistence type="predicted"/>
<gene>
    <name evidence="1" type="ORF">LTR37_008569</name>
</gene>
<protein>
    <submittedName>
        <fullName evidence="1">Uncharacterized protein</fullName>
    </submittedName>
</protein>
<organism evidence="1 2">
    <name type="scientific">Vermiconidia calcicola</name>
    <dbReference type="NCBI Taxonomy" id="1690605"/>
    <lineage>
        <taxon>Eukaryota</taxon>
        <taxon>Fungi</taxon>
        <taxon>Dikarya</taxon>
        <taxon>Ascomycota</taxon>
        <taxon>Pezizomycotina</taxon>
        <taxon>Dothideomycetes</taxon>
        <taxon>Dothideomycetidae</taxon>
        <taxon>Mycosphaerellales</taxon>
        <taxon>Extremaceae</taxon>
        <taxon>Vermiconidia</taxon>
    </lineage>
</organism>
<dbReference type="EMBL" id="JAUTXU010000063">
    <property type="protein sequence ID" value="KAK3713377.1"/>
    <property type="molecule type" value="Genomic_DNA"/>
</dbReference>
<sequence length="129" mass="14196">MNDSSLTHCKHRWLTFRSAWTSSPSISPWPQILAGVPIGFSVIVITLQGLNYIIDCYTMYANSALAASTFVRSLFGGAFPLFAGAMFHDLGVPWATSTLAFISVALVPVPVLFYKFGARIRSWSKYVPT</sequence>
<comment type="caution">
    <text evidence="1">The sequence shown here is derived from an EMBL/GenBank/DDBJ whole genome shotgun (WGS) entry which is preliminary data.</text>
</comment>